<keyword evidence="2" id="KW-1185">Reference proteome</keyword>
<organism evidence="1 2">
    <name type="scientific">Paraglomus brasilianum</name>
    <dbReference type="NCBI Taxonomy" id="144538"/>
    <lineage>
        <taxon>Eukaryota</taxon>
        <taxon>Fungi</taxon>
        <taxon>Fungi incertae sedis</taxon>
        <taxon>Mucoromycota</taxon>
        <taxon>Glomeromycotina</taxon>
        <taxon>Glomeromycetes</taxon>
        <taxon>Paraglomerales</taxon>
        <taxon>Paraglomeraceae</taxon>
        <taxon>Paraglomus</taxon>
    </lineage>
</organism>
<dbReference type="EMBL" id="CAJVPI010003709">
    <property type="protein sequence ID" value="CAG8661337.1"/>
    <property type="molecule type" value="Genomic_DNA"/>
</dbReference>
<name>A0A9N9E2A2_9GLOM</name>
<evidence type="ECO:0000313" key="2">
    <source>
        <dbReference type="Proteomes" id="UP000789739"/>
    </source>
</evidence>
<evidence type="ECO:0000313" key="1">
    <source>
        <dbReference type="EMBL" id="CAG8661337.1"/>
    </source>
</evidence>
<accession>A0A9N9E2A2</accession>
<gene>
    <name evidence="1" type="ORF">PBRASI_LOCUS10800</name>
</gene>
<dbReference type="Proteomes" id="UP000789739">
    <property type="component" value="Unassembled WGS sequence"/>
</dbReference>
<protein>
    <submittedName>
        <fullName evidence="1">1863_t:CDS:1</fullName>
    </submittedName>
</protein>
<proteinExistence type="predicted"/>
<comment type="caution">
    <text evidence="1">The sequence shown here is derived from an EMBL/GenBank/DDBJ whole genome shotgun (WGS) entry which is preliminary data.</text>
</comment>
<reference evidence="1" key="1">
    <citation type="submission" date="2021-06" db="EMBL/GenBank/DDBJ databases">
        <authorList>
            <person name="Kallberg Y."/>
            <person name="Tangrot J."/>
            <person name="Rosling A."/>
        </authorList>
    </citation>
    <scope>NUCLEOTIDE SEQUENCE</scope>
    <source>
        <strain evidence="1">BR232B</strain>
    </source>
</reference>
<dbReference type="AlphaFoldDB" id="A0A9N9E2A2"/>
<sequence length="125" mass="14259">MLRSGLKCDYLHHICPMEEVPQVVWENMDLFITQNSSSIMSNCPLPGKVTDPFSTLMERTLTLDTPRNWGGSFPSFLSTPLPTNTKYTTTNITTLSRESMTGEIRYGRYEYRKTSFKLALNLAQP</sequence>